<protein>
    <submittedName>
        <fullName evidence="1">DUF1753-domain-containing protein</fullName>
    </submittedName>
</protein>
<organism evidence="1 2">
    <name type="scientific">Leucogyrophana mollusca</name>
    <dbReference type="NCBI Taxonomy" id="85980"/>
    <lineage>
        <taxon>Eukaryota</taxon>
        <taxon>Fungi</taxon>
        <taxon>Dikarya</taxon>
        <taxon>Basidiomycota</taxon>
        <taxon>Agaricomycotina</taxon>
        <taxon>Agaricomycetes</taxon>
        <taxon>Agaricomycetidae</taxon>
        <taxon>Boletales</taxon>
        <taxon>Boletales incertae sedis</taxon>
        <taxon>Leucogyrophana</taxon>
    </lineage>
</organism>
<reference evidence="1" key="1">
    <citation type="journal article" date="2021" name="New Phytol.">
        <title>Evolutionary innovations through gain and loss of genes in the ectomycorrhizal Boletales.</title>
        <authorList>
            <person name="Wu G."/>
            <person name="Miyauchi S."/>
            <person name="Morin E."/>
            <person name="Kuo A."/>
            <person name="Drula E."/>
            <person name="Varga T."/>
            <person name="Kohler A."/>
            <person name="Feng B."/>
            <person name="Cao Y."/>
            <person name="Lipzen A."/>
            <person name="Daum C."/>
            <person name="Hundley H."/>
            <person name="Pangilinan J."/>
            <person name="Johnson J."/>
            <person name="Barry K."/>
            <person name="LaButti K."/>
            <person name="Ng V."/>
            <person name="Ahrendt S."/>
            <person name="Min B."/>
            <person name="Choi I.G."/>
            <person name="Park H."/>
            <person name="Plett J.M."/>
            <person name="Magnuson J."/>
            <person name="Spatafora J.W."/>
            <person name="Nagy L.G."/>
            <person name="Henrissat B."/>
            <person name="Grigoriev I.V."/>
            <person name="Yang Z.L."/>
            <person name="Xu J."/>
            <person name="Martin F.M."/>
        </authorList>
    </citation>
    <scope>NUCLEOTIDE SEQUENCE</scope>
    <source>
        <strain evidence="1">KUC20120723A-06</strain>
    </source>
</reference>
<name>A0ACB8BFJ9_9AGAM</name>
<keyword evidence="2" id="KW-1185">Reference proteome</keyword>
<sequence length="283" mass="31335">MKLMLRPEWRLWPFSSFLGVLDLKTGVTVALLFALFNKVAGVYGLIAVLTGAGGSFAQLSLYIYSALGLVALGWGLKAIKEENPVHTLYFAHLFFVDHVLSTAWTAFFAVVWWLYIPHDGQRQSNSAAQDAIRQGAGVNHTMTDAQRAAAADMIWQEEKGTAAMVIAVSWLSKIYFALLLYSYAVHLRKGSYNSIRHFRSSYTASPAGYDRALTEDDDEHEDFYPLRTHHANGTSSNITDFVSAPGRNGRHSSKQSRTSLGKITIPARNGEANGEVLFENNEP</sequence>
<gene>
    <name evidence="1" type="ORF">BV22DRAFT_1105593</name>
</gene>
<comment type="caution">
    <text evidence="1">The sequence shown here is derived from an EMBL/GenBank/DDBJ whole genome shotgun (WGS) entry which is preliminary data.</text>
</comment>
<dbReference type="EMBL" id="MU266428">
    <property type="protein sequence ID" value="KAH7924309.1"/>
    <property type="molecule type" value="Genomic_DNA"/>
</dbReference>
<dbReference type="Proteomes" id="UP000790709">
    <property type="component" value="Unassembled WGS sequence"/>
</dbReference>
<evidence type="ECO:0000313" key="2">
    <source>
        <dbReference type="Proteomes" id="UP000790709"/>
    </source>
</evidence>
<proteinExistence type="predicted"/>
<accession>A0ACB8BFJ9</accession>
<evidence type="ECO:0000313" key="1">
    <source>
        <dbReference type="EMBL" id="KAH7924309.1"/>
    </source>
</evidence>